<evidence type="ECO:0000256" key="1">
    <source>
        <dbReference type="SAM" id="MobiDB-lite"/>
    </source>
</evidence>
<proteinExistence type="predicted"/>
<dbReference type="EMBL" id="BAAAGX010000014">
    <property type="protein sequence ID" value="GAA0245864.1"/>
    <property type="molecule type" value="Genomic_DNA"/>
</dbReference>
<feature type="domain" description="Peptidoglycan binding-like" evidence="3">
    <location>
        <begin position="59"/>
        <end position="110"/>
    </location>
</feature>
<name>A0ABN0UCR1_9ACTN</name>
<reference evidence="4 5" key="1">
    <citation type="journal article" date="2019" name="Int. J. Syst. Evol. Microbiol.">
        <title>The Global Catalogue of Microorganisms (GCM) 10K type strain sequencing project: providing services to taxonomists for standard genome sequencing and annotation.</title>
        <authorList>
            <consortium name="The Broad Institute Genomics Platform"/>
            <consortium name="The Broad Institute Genome Sequencing Center for Infectious Disease"/>
            <person name="Wu L."/>
            <person name="Ma J."/>
        </authorList>
    </citation>
    <scope>NUCLEOTIDE SEQUENCE [LARGE SCALE GENOMIC DNA]</scope>
    <source>
        <strain evidence="4 5">JCM 10425</strain>
    </source>
</reference>
<dbReference type="InterPro" id="IPR002477">
    <property type="entry name" value="Peptidoglycan-bd-like"/>
</dbReference>
<dbReference type="InterPro" id="IPR036366">
    <property type="entry name" value="PGBDSf"/>
</dbReference>
<accession>A0ABN0UCR1</accession>
<feature type="chain" id="PRO_5045823114" description="Peptidoglycan binding-like domain-containing protein" evidence="2">
    <location>
        <begin position="18"/>
        <end position="313"/>
    </location>
</feature>
<evidence type="ECO:0000259" key="3">
    <source>
        <dbReference type="Pfam" id="PF01471"/>
    </source>
</evidence>
<keyword evidence="5" id="KW-1185">Reference proteome</keyword>
<feature type="signal peptide" evidence="2">
    <location>
        <begin position="1"/>
        <end position="17"/>
    </location>
</feature>
<dbReference type="Pfam" id="PF01471">
    <property type="entry name" value="PG_binding_1"/>
    <property type="match status" value="1"/>
</dbReference>
<dbReference type="Gene3D" id="1.10.101.10">
    <property type="entry name" value="PGBD-like superfamily/PGBD"/>
    <property type="match status" value="2"/>
</dbReference>
<protein>
    <recommendedName>
        <fullName evidence="3">Peptidoglycan binding-like domain-containing protein</fullName>
    </recommendedName>
</protein>
<dbReference type="SUPFAM" id="SSF47090">
    <property type="entry name" value="PGBD-like"/>
    <property type="match status" value="2"/>
</dbReference>
<organism evidence="4 5">
    <name type="scientific">Cryptosporangium japonicum</name>
    <dbReference type="NCBI Taxonomy" id="80872"/>
    <lineage>
        <taxon>Bacteria</taxon>
        <taxon>Bacillati</taxon>
        <taxon>Actinomycetota</taxon>
        <taxon>Actinomycetes</taxon>
        <taxon>Cryptosporangiales</taxon>
        <taxon>Cryptosporangiaceae</taxon>
        <taxon>Cryptosporangium</taxon>
    </lineage>
</organism>
<dbReference type="InterPro" id="IPR036365">
    <property type="entry name" value="PGBD-like_sf"/>
</dbReference>
<keyword evidence="2" id="KW-0732">Signal</keyword>
<sequence length="313" mass="32533">MTLRAVLSILVVLSALALVVDRGADPSGGAESSADARRDTGGLTECGPMKRGDRRPACVRRLQRVLRLRGATIDVTGGYFDRTAEYVRTFQRQQGRPATGMLDQGTLDALADLPRDPGAWRLGRDCFTLRGPRATAGASTGACVDVLRTRLAAHGVPAGHGGTFDATAMTAVTTFQRLRGLPAVGFAGERTRHALDAADGPAGARTSCDGRGCRVVVGRTTTRTIAALIPDDGFARGQAVGVLSALICHEVTARIATVVCRAAGSVVINEAAVAIEAAARRDECLEVRVGPAPGEPVWSPRTAAPVSGRECGA</sequence>
<gene>
    <name evidence="4" type="ORF">GCM10009539_34040</name>
</gene>
<evidence type="ECO:0000313" key="4">
    <source>
        <dbReference type="EMBL" id="GAA0245864.1"/>
    </source>
</evidence>
<dbReference type="RefSeq" id="WP_344649808.1">
    <property type="nucleotide sequence ID" value="NZ_BAAAGX010000014.1"/>
</dbReference>
<evidence type="ECO:0000256" key="2">
    <source>
        <dbReference type="SAM" id="SignalP"/>
    </source>
</evidence>
<feature type="region of interest" description="Disordered" evidence="1">
    <location>
        <begin position="24"/>
        <end position="53"/>
    </location>
</feature>
<comment type="caution">
    <text evidence="4">The sequence shown here is derived from an EMBL/GenBank/DDBJ whole genome shotgun (WGS) entry which is preliminary data.</text>
</comment>
<evidence type="ECO:0000313" key="5">
    <source>
        <dbReference type="Proteomes" id="UP001500967"/>
    </source>
</evidence>
<dbReference type="Proteomes" id="UP001500967">
    <property type="component" value="Unassembled WGS sequence"/>
</dbReference>